<dbReference type="EMBL" id="JBJUIK010000008">
    <property type="protein sequence ID" value="KAL3520151.1"/>
    <property type="molecule type" value="Genomic_DNA"/>
</dbReference>
<sequence length="128" mass="14738">MKKLQVSHKEELRGMEKKSKDVVIFDFLDSQDYQDRLEKHLVDYRTSPEFENLVEDRSIGYFDKGYDRTLSFMKKYPNLDIDVFLQGLVPPTPLHPNISGIPTEDGVVSVRVNTRDATSKVGEKEMGV</sequence>
<evidence type="ECO:0000313" key="2">
    <source>
        <dbReference type="Proteomes" id="UP001630127"/>
    </source>
</evidence>
<protein>
    <submittedName>
        <fullName evidence="1">Uncharacterized protein</fullName>
    </submittedName>
</protein>
<name>A0ABD2ZMQ5_9GENT</name>
<comment type="caution">
    <text evidence="1">The sequence shown here is derived from an EMBL/GenBank/DDBJ whole genome shotgun (WGS) entry which is preliminary data.</text>
</comment>
<keyword evidence="2" id="KW-1185">Reference proteome</keyword>
<accession>A0ABD2ZMQ5</accession>
<dbReference type="AlphaFoldDB" id="A0ABD2ZMQ5"/>
<evidence type="ECO:0000313" key="1">
    <source>
        <dbReference type="EMBL" id="KAL3520151.1"/>
    </source>
</evidence>
<organism evidence="1 2">
    <name type="scientific">Cinchona calisaya</name>
    <dbReference type="NCBI Taxonomy" id="153742"/>
    <lineage>
        <taxon>Eukaryota</taxon>
        <taxon>Viridiplantae</taxon>
        <taxon>Streptophyta</taxon>
        <taxon>Embryophyta</taxon>
        <taxon>Tracheophyta</taxon>
        <taxon>Spermatophyta</taxon>
        <taxon>Magnoliopsida</taxon>
        <taxon>eudicotyledons</taxon>
        <taxon>Gunneridae</taxon>
        <taxon>Pentapetalae</taxon>
        <taxon>asterids</taxon>
        <taxon>lamiids</taxon>
        <taxon>Gentianales</taxon>
        <taxon>Rubiaceae</taxon>
        <taxon>Cinchonoideae</taxon>
        <taxon>Cinchoneae</taxon>
        <taxon>Cinchona</taxon>
    </lineage>
</organism>
<reference evidence="1 2" key="1">
    <citation type="submission" date="2024-11" db="EMBL/GenBank/DDBJ databases">
        <title>A near-complete genome assembly of Cinchona calisaya.</title>
        <authorList>
            <person name="Lian D.C."/>
            <person name="Zhao X.W."/>
            <person name="Wei L."/>
        </authorList>
    </citation>
    <scope>NUCLEOTIDE SEQUENCE [LARGE SCALE GENOMIC DNA]</scope>
    <source>
        <tissue evidence="1">Nenye</tissue>
    </source>
</reference>
<proteinExistence type="predicted"/>
<gene>
    <name evidence="1" type="ORF">ACH5RR_018300</name>
</gene>
<dbReference type="Proteomes" id="UP001630127">
    <property type="component" value="Unassembled WGS sequence"/>
</dbReference>